<dbReference type="InterPro" id="IPR003439">
    <property type="entry name" value="ABC_transporter-like_ATP-bd"/>
</dbReference>
<evidence type="ECO:0000256" key="6">
    <source>
        <dbReference type="ARBA" id="ARBA00023136"/>
    </source>
</evidence>
<dbReference type="InterPro" id="IPR036640">
    <property type="entry name" value="ABC1_TM_sf"/>
</dbReference>
<dbReference type="Pfam" id="PF00005">
    <property type="entry name" value="ABC_tran"/>
    <property type="match status" value="1"/>
</dbReference>
<reference evidence="11" key="1">
    <citation type="journal article" date="2019" name="Int. J. Syst. Evol. Microbiol.">
        <title>The Global Catalogue of Microorganisms (GCM) 10K type strain sequencing project: providing services to taxonomists for standard genome sequencing and annotation.</title>
        <authorList>
            <consortium name="The Broad Institute Genomics Platform"/>
            <consortium name="The Broad Institute Genome Sequencing Center for Infectious Disease"/>
            <person name="Wu L."/>
            <person name="Ma J."/>
        </authorList>
    </citation>
    <scope>NUCLEOTIDE SEQUENCE [LARGE SCALE GENOMIC DNA]</scope>
    <source>
        <strain evidence="11">JCM 15478</strain>
    </source>
</reference>
<dbReference type="PANTHER" id="PTHR24221">
    <property type="entry name" value="ATP-BINDING CASSETTE SUB-FAMILY B"/>
    <property type="match status" value="1"/>
</dbReference>
<gene>
    <name evidence="10" type="ORF">GCM10009801_44370</name>
</gene>
<feature type="domain" description="ABC transporter" evidence="8">
    <location>
        <begin position="344"/>
        <end position="591"/>
    </location>
</feature>
<proteinExistence type="predicted"/>
<evidence type="ECO:0000256" key="7">
    <source>
        <dbReference type="SAM" id="Phobius"/>
    </source>
</evidence>
<evidence type="ECO:0000259" key="8">
    <source>
        <dbReference type="PROSITE" id="PS50893"/>
    </source>
</evidence>
<dbReference type="InterPro" id="IPR011527">
    <property type="entry name" value="ABC1_TM_dom"/>
</dbReference>
<keyword evidence="3" id="KW-0547">Nucleotide-binding</keyword>
<feature type="transmembrane region" description="Helical" evidence="7">
    <location>
        <begin position="29"/>
        <end position="50"/>
    </location>
</feature>
<comment type="caution">
    <text evidence="10">The sequence shown here is derived from an EMBL/GenBank/DDBJ whole genome shotgun (WGS) entry which is preliminary data.</text>
</comment>
<keyword evidence="11" id="KW-1185">Reference proteome</keyword>
<organism evidence="10 11">
    <name type="scientific">Streptomyces albiaxialis</name>
    <dbReference type="NCBI Taxonomy" id="329523"/>
    <lineage>
        <taxon>Bacteria</taxon>
        <taxon>Bacillati</taxon>
        <taxon>Actinomycetota</taxon>
        <taxon>Actinomycetes</taxon>
        <taxon>Kitasatosporales</taxon>
        <taxon>Streptomycetaceae</taxon>
        <taxon>Streptomyces</taxon>
    </lineage>
</organism>
<accession>A0ABP5HU23</accession>
<feature type="transmembrane region" description="Helical" evidence="7">
    <location>
        <begin position="164"/>
        <end position="182"/>
    </location>
</feature>
<evidence type="ECO:0000256" key="4">
    <source>
        <dbReference type="ARBA" id="ARBA00022840"/>
    </source>
</evidence>
<dbReference type="EMBL" id="BAAAPE010000011">
    <property type="protein sequence ID" value="GAA2083731.1"/>
    <property type="molecule type" value="Genomic_DNA"/>
</dbReference>
<feature type="domain" description="ABC transmembrane type-1" evidence="9">
    <location>
        <begin position="30"/>
        <end position="312"/>
    </location>
</feature>
<evidence type="ECO:0000313" key="11">
    <source>
        <dbReference type="Proteomes" id="UP001500016"/>
    </source>
</evidence>
<keyword evidence="4 10" id="KW-0067">ATP-binding</keyword>
<dbReference type="PROSITE" id="PS50929">
    <property type="entry name" value="ABC_TM1F"/>
    <property type="match status" value="1"/>
</dbReference>
<name>A0ABP5HU23_9ACTN</name>
<keyword evidence="5 7" id="KW-1133">Transmembrane helix</keyword>
<dbReference type="RefSeq" id="WP_344530815.1">
    <property type="nucleotide sequence ID" value="NZ_BAAAPE010000011.1"/>
</dbReference>
<keyword evidence="2 7" id="KW-0812">Transmembrane</keyword>
<feature type="transmembrane region" description="Helical" evidence="7">
    <location>
        <begin position="259"/>
        <end position="279"/>
    </location>
</feature>
<comment type="subcellular location">
    <subcellularLocation>
        <location evidence="1">Cell membrane</location>
        <topology evidence="1">Multi-pass membrane protein</topology>
    </subcellularLocation>
</comment>
<dbReference type="GO" id="GO:0005524">
    <property type="term" value="F:ATP binding"/>
    <property type="evidence" value="ECO:0007669"/>
    <property type="project" value="UniProtKB-KW"/>
</dbReference>
<feature type="transmembrane region" description="Helical" evidence="7">
    <location>
        <begin position="137"/>
        <end position="158"/>
    </location>
</feature>
<dbReference type="PANTHER" id="PTHR24221:SF646">
    <property type="entry name" value="HAEMOLYSIN SECRETION ATP-BINDING PROTEIN"/>
    <property type="match status" value="1"/>
</dbReference>
<dbReference type="SUPFAM" id="SSF90123">
    <property type="entry name" value="ABC transporter transmembrane region"/>
    <property type="match status" value="1"/>
</dbReference>
<evidence type="ECO:0000256" key="5">
    <source>
        <dbReference type="ARBA" id="ARBA00022989"/>
    </source>
</evidence>
<dbReference type="Gene3D" id="3.40.50.300">
    <property type="entry name" value="P-loop containing nucleotide triphosphate hydrolases"/>
    <property type="match status" value="1"/>
</dbReference>
<protein>
    <submittedName>
        <fullName evidence="10">ABC transporter ATP-binding protein</fullName>
    </submittedName>
</protein>
<dbReference type="Proteomes" id="UP001500016">
    <property type="component" value="Unassembled WGS sequence"/>
</dbReference>
<keyword evidence="6 7" id="KW-0472">Membrane</keyword>
<dbReference type="PROSITE" id="PS50893">
    <property type="entry name" value="ABC_TRANSPORTER_2"/>
    <property type="match status" value="1"/>
</dbReference>
<dbReference type="SMART" id="SM00382">
    <property type="entry name" value="AAA"/>
    <property type="match status" value="1"/>
</dbReference>
<evidence type="ECO:0000256" key="1">
    <source>
        <dbReference type="ARBA" id="ARBA00004651"/>
    </source>
</evidence>
<evidence type="ECO:0000313" key="10">
    <source>
        <dbReference type="EMBL" id="GAA2083731.1"/>
    </source>
</evidence>
<dbReference type="InterPro" id="IPR027417">
    <property type="entry name" value="P-loop_NTPase"/>
</dbReference>
<dbReference type="SUPFAM" id="SSF52540">
    <property type="entry name" value="P-loop containing nucleoside triphosphate hydrolases"/>
    <property type="match status" value="1"/>
</dbReference>
<evidence type="ECO:0000256" key="3">
    <source>
        <dbReference type="ARBA" id="ARBA00022741"/>
    </source>
</evidence>
<dbReference type="InterPro" id="IPR039421">
    <property type="entry name" value="Type_1_exporter"/>
</dbReference>
<sequence length="610" mass="64933">MKGKAPASGKLRGIAAMARLALASDTPRAVGAVVMTLAISAHPVVVALFIRQLTDAVVAGHADTAMGWGLGLAAAVASWLALLWYTFGLRTVLEEKVRHAAEAGIAAMSMAPWSVAHHEDPEIAEELALIERDVNRLAQVVIFLLTLLGALGQLLFAVVVLADVHPVLLLLPAVGALPVWAARRGDRWRQRSLELAAADENRARELYAVACGAEHAQELSVLGAQAAVRDRHRQLAGAAQRERETGAHRSFRVQADATGLFGAAYAAAVAVAVLAAVAGKAGVGDVLLTIALAAQVTGQVTMATDAVTQLVRAKATADRYLRIAALADGDRTDGAEPPETGDGLALHDVTFRYKDAARPALDGVNLRVEGGQTLAVVGENGAGKTTLAKLMCRLYDPDGGAVTWNGAPLSTLDPEAWRSQVSAAYQDFVRFEVTAGHTVGLGDLPRIDDTGAARTALRKADGERLEDALPDGLATPLGRSHPEGTELSTGQWQKLAVARSMMRETPRLLVLDEPTASLDAETEYRLFQHYARASREVTRDGRGIVVIITHRLGSVRFADRIAVMERGTVAETGTHDELMAAGGRYARLYRTQAEAYRLDEPQHAEPEGER</sequence>
<evidence type="ECO:0000256" key="2">
    <source>
        <dbReference type="ARBA" id="ARBA00022692"/>
    </source>
</evidence>
<feature type="transmembrane region" description="Helical" evidence="7">
    <location>
        <begin position="65"/>
        <end position="87"/>
    </location>
</feature>
<dbReference type="InterPro" id="IPR003593">
    <property type="entry name" value="AAA+_ATPase"/>
</dbReference>
<dbReference type="Gene3D" id="1.20.1560.10">
    <property type="entry name" value="ABC transporter type 1, transmembrane domain"/>
    <property type="match status" value="1"/>
</dbReference>
<evidence type="ECO:0000259" key="9">
    <source>
        <dbReference type="PROSITE" id="PS50929"/>
    </source>
</evidence>